<dbReference type="PIRSF" id="PIRSF006060">
    <property type="entry name" value="AA_transporter"/>
    <property type="match status" value="1"/>
</dbReference>
<feature type="transmembrane region" description="Helical" evidence="5">
    <location>
        <begin position="267"/>
        <end position="287"/>
    </location>
</feature>
<dbReference type="PANTHER" id="PTHR11785">
    <property type="entry name" value="AMINO ACID TRANSPORTER"/>
    <property type="match status" value="1"/>
</dbReference>
<keyword evidence="4 5" id="KW-0472">Membrane</keyword>
<evidence type="ECO:0000256" key="4">
    <source>
        <dbReference type="ARBA" id="ARBA00023136"/>
    </source>
</evidence>
<gene>
    <name evidence="6" type="ORF">PBRASI_LOCUS7592</name>
</gene>
<keyword evidence="7" id="KW-1185">Reference proteome</keyword>
<proteinExistence type="predicted"/>
<dbReference type="PANTHER" id="PTHR11785:SF353">
    <property type="entry name" value="METHIONINE TRANSPORTER (EUROFUNG)"/>
    <property type="match status" value="1"/>
</dbReference>
<dbReference type="OrthoDB" id="10062876at2759"/>
<accession>A0A9N9GG54</accession>
<sequence>MSSEREQREKFIGVASGLGNNVNNMIGAGTVWRMVGSPWIALLLWLVGGIASICGTLTYTELGAQFQIGAGETTYLESSFPKPHLLLSYSFTMVYIILIRPAAISAAANVCAQYLLFTLGLNGNEDDLYKDFHPQYFNGRNFWRLKLTTVAIIALIALYHSLSNKWSNRINQALVTTKVLTVLTVVVLGLSFAKASVETEKNKNVNWGSFFPDSANYQNISATEWIQRYITAMLTILFAYTGWNNLNYLTEEFDRGKSSKNLLTSNAGAVGIVTVLYLLANLAYTAVLNVTSVTGNGSGSNPNEIIGIYFVAQIAQKNVPLTEIKEARALSFFIALSAFGASAVLMQSASRVVDLAGQHKYVPLISKWLTGWNGNLGTPVNSFIALFAWCSILTLIAPGNSPFEFLVKIEQYAEYFFFLLAAIGALVLRRRNREQEILTYRAPLTVIILFILFALAIVILSWVPPKSESSESVNTYAAYGTSLGVMILTGVLWQFMKGGFTRGGNESEKTDTEHGPPV</sequence>
<feature type="transmembrane region" description="Helical" evidence="5">
    <location>
        <begin position="80"/>
        <end position="99"/>
    </location>
</feature>
<feature type="transmembrane region" description="Helical" evidence="5">
    <location>
        <begin position="376"/>
        <end position="397"/>
    </location>
</feature>
<evidence type="ECO:0000256" key="2">
    <source>
        <dbReference type="ARBA" id="ARBA00022692"/>
    </source>
</evidence>
<organism evidence="6 7">
    <name type="scientific">Paraglomus brasilianum</name>
    <dbReference type="NCBI Taxonomy" id="144538"/>
    <lineage>
        <taxon>Eukaryota</taxon>
        <taxon>Fungi</taxon>
        <taxon>Fungi incertae sedis</taxon>
        <taxon>Mucoromycota</taxon>
        <taxon>Glomeromycotina</taxon>
        <taxon>Glomeromycetes</taxon>
        <taxon>Paraglomerales</taxon>
        <taxon>Paraglomeraceae</taxon>
        <taxon>Paraglomus</taxon>
    </lineage>
</organism>
<feature type="transmembrane region" description="Helical" evidence="5">
    <location>
        <begin position="226"/>
        <end position="246"/>
    </location>
</feature>
<dbReference type="InterPro" id="IPR050598">
    <property type="entry name" value="AminoAcid_Transporter"/>
</dbReference>
<keyword evidence="3 5" id="KW-1133">Transmembrane helix</keyword>
<dbReference type="AlphaFoldDB" id="A0A9N9GG54"/>
<feature type="transmembrane region" description="Helical" evidence="5">
    <location>
        <begin position="476"/>
        <end position="495"/>
    </location>
</feature>
<dbReference type="GO" id="GO:0015179">
    <property type="term" value="F:L-amino acid transmembrane transporter activity"/>
    <property type="evidence" value="ECO:0007669"/>
    <property type="project" value="TreeGrafter"/>
</dbReference>
<keyword evidence="2 5" id="KW-0812">Transmembrane</keyword>
<feature type="transmembrane region" description="Helical" evidence="5">
    <location>
        <begin position="143"/>
        <end position="162"/>
    </location>
</feature>
<evidence type="ECO:0000256" key="5">
    <source>
        <dbReference type="SAM" id="Phobius"/>
    </source>
</evidence>
<evidence type="ECO:0000313" key="7">
    <source>
        <dbReference type="Proteomes" id="UP000789739"/>
    </source>
</evidence>
<dbReference type="EMBL" id="CAJVPI010001198">
    <property type="protein sequence ID" value="CAG8600105.1"/>
    <property type="molecule type" value="Genomic_DNA"/>
</dbReference>
<feature type="transmembrane region" description="Helical" evidence="5">
    <location>
        <begin position="440"/>
        <end position="464"/>
    </location>
</feature>
<protein>
    <submittedName>
        <fullName evidence="6">3802_t:CDS:1</fullName>
    </submittedName>
</protein>
<dbReference type="InterPro" id="IPR002293">
    <property type="entry name" value="AA/rel_permease1"/>
</dbReference>
<evidence type="ECO:0000313" key="6">
    <source>
        <dbReference type="EMBL" id="CAG8600105.1"/>
    </source>
</evidence>
<dbReference type="GO" id="GO:0016020">
    <property type="term" value="C:membrane"/>
    <property type="evidence" value="ECO:0007669"/>
    <property type="project" value="UniProtKB-SubCell"/>
</dbReference>
<dbReference type="Pfam" id="PF13520">
    <property type="entry name" value="AA_permease_2"/>
    <property type="match status" value="1"/>
</dbReference>
<reference evidence="6" key="1">
    <citation type="submission" date="2021-06" db="EMBL/GenBank/DDBJ databases">
        <authorList>
            <person name="Kallberg Y."/>
            <person name="Tangrot J."/>
            <person name="Rosling A."/>
        </authorList>
    </citation>
    <scope>NUCLEOTIDE SEQUENCE</scope>
    <source>
        <strain evidence="6">BR232B</strain>
    </source>
</reference>
<comment type="caution">
    <text evidence="6">The sequence shown here is derived from an EMBL/GenBank/DDBJ whole genome shotgun (WGS) entry which is preliminary data.</text>
</comment>
<name>A0A9N9GG54_9GLOM</name>
<dbReference type="Proteomes" id="UP000789739">
    <property type="component" value="Unassembled WGS sequence"/>
</dbReference>
<feature type="transmembrane region" description="Helical" evidence="5">
    <location>
        <begin position="174"/>
        <end position="193"/>
    </location>
</feature>
<comment type="subcellular location">
    <subcellularLocation>
        <location evidence="1">Membrane</location>
        <topology evidence="1">Multi-pass membrane protein</topology>
    </subcellularLocation>
</comment>
<feature type="transmembrane region" description="Helical" evidence="5">
    <location>
        <begin position="409"/>
        <end position="428"/>
    </location>
</feature>
<evidence type="ECO:0000256" key="3">
    <source>
        <dbReference type="ARBA" id="ARBA00022989"/>
    </source>
</evidence>
<evidence type="ECO:0000256" key="1">
    <source>
        <dbReference type="ARBA" id="ARBA00004141"/>
    </source>
</evidence>
<feature type="transmembrane region" description="Helical" evidence="5">
    <location>
        <begin position="39"/>
        <end position="60"/>
    </location>
</feature>
<dbReference type="Gene3D" id="1.20.1740.10">
    <property type="entry name" value="Amino acid/polyamine transporter I"/>
    <property type="match status" value="1"/>
</dbReference>